<dbReference type="PRINTS" id="PR00368">
    <property type="entry name" value="FADPNR"/>
</dbReference>
<dbReference type="InterPro" id="IPR036249">
    <property type="entry name" value="Thioredoxin-like_sf"/>
</dbReference>
<evidence type="ECO:0000256" key="5">
    <source>
        <dbReference type="ARBA" id="ARBA00022827"/>
    </source>
</evidence>
<comment type="subunit">
    <text evidence="3">Homodimer.</text>
</comment>
<dbReference type="Gene3D" id="3.40.30.80">
    <property type="match status" value="1"/>
</dbReference>
<evidence type="ECO:0000256" key="9">
    <source>
        <dbReference type="ARBA" id="ARBA00023284"/>
    </source>
</evidence>
<dbReference type="InterPro" id="IPR012081">
    <property type="entry name" value="Alkyl_hydroperoxide_Rdtase_suF"/>
</dbReference>
<accession>A0ABT7MNR6</accession>
<evidence type="ECO:0000256" key="7">
    <source>
        <dbReference type="ARBA" id="ARBA00023027"/>
    </source>
</evidence>
<dbReference type="PIRSF" id="PIRSF000238">
    <property type="entry name" value="AhpF"/>
    <property type="match status" value="1"/>
</dbReference>
<comment type="similarity">
    <text evidence="2">Belongs to the class-II pyridine nucleotide-disulfide oxidoreductase family.</text>
</comment>
<dbReference type="SUPFAM" id="SSF51905">
    <property type="entry name" value="FAD/NAD(P)-binding domain"/>
    <property type="match status" value="1"/>
</dbReference>
<dbReference type="PANTHER" id="PTHR48105">
    <property type="entry name" value="THIOREDOXIN REDUCTASE 1-RELATED-RELATED"/>
    <property type="match status" value="1"/>
</dbReference>
<dbReference type="Gene3D" id="3.50.50.60">
    <property type="entry name" value="FAD/NAD(P)-binding domain"/>
    <property type="match status" value="2"/>
</dbReference>
<dbReference type="CDD" id="cd02974">
    <property type="entry name" value="AhpF_NTD_N"/>
    <property type="match status" value="1"/>
</dbReference>
<evidence type="ECO:0000256" key="2">
    <source>
        <dbReference type="ARBA" id="ARBA00009333"/>
    </source>
</evidence>
<keyword evidence="13" id="KW-1185">Reference proteome</keyword>
<dbReference type="InterPro" id="IPR036188">
    <property type="entry name" value="FAD/NAD-bd_sf"/>
</dbReference>
<dbReference type="SUPFAM" id="SSF52833">
    <property type="entry name" value="Thioredoxin-like"/>
    <property type="match status" value="2"/>
</dbReference>
<keyword evidence="8" id="KW-1015">Disulfide bond</keyword>
<dbReference type="NCBIfam" id="TIGR03140">
    <property type="entry name" value="AhpF"/>
    <property type="match status" value="1"/>
</dbReference>
<evidence type="ECO:0000256" key="3">
    <source>
        <dbReference type="ARBA" id="ARBA00011738"/>
    </source>
</evidence>
<evidence type="ECO:0000256" key="8">
    <source>
        <dbReference type="ARBA" id="ARBA00023157"/>
    </source>
</evidence>
<dbReference type="Pfam" id="PF07992">
    <property type="entry name" value="Pyr_redox_2"/>
    <property type="match status" value="1"/>
</dbReference>
<organism evidence="12 13">
    <name type="scientific">Exiguobacterium mexicanum</name>
    <dbReference type="NCBI Taxonomy" id="340146"/>
    <lineage>
        <taxon>Bacteria</taxon>
        <taxon>Bacillati</taxon>
        <taxon>Bacillota</taxon>
        <taxon>Bacilli</taxon>
        <taxon>Bacillales</taxon>
        <taxon>Bacillales Family XII. Incertae Sedis</taxon>
        <taxon>Exiguobacterium</taxon>
    </lineage>
</organism>
<dbReference type="Proteomes" id="UP001230807">
    <property type="component" value="Unassembled WGS sequence"/>
</dbReference>
<keyword evidence="7" id="KW-0520">NAD</keyword>
<dbReference type="RefSeq" id="WP_286038364.1">
    <property type="nucleotide sequence ID" value="NZ_CP183077.1"/>
</dbReference>
<dbReference type="InterPro" id="IPR012336">
    <property type="entry name" value="Thioredoxin-like_fold"/>
</dbReference>
<dbReference type="InterPro" id="IPR044141">
    <property type="entry name" value="AhpF_NTD_C"/>
</dbReference>
<comment type="cofactor">
    <cofactor evidence="1">
        <name>FAD</name>
        <dbReference type="ChEBI" id="CHEBI:57692"/>
    </cofactor>
</comment>
<evidence type="ECO:0000256" key="4">
    <source>
        <dbReference type="ARBA" id="ARBA00022630"/>
    </source>
</evidence>
<gene>
    <name evidence="12" type="primary">ahpF</name>
    <name evidence="12" type="ORF">QR695_07520</name>
</gene>
<evidence type="ECO:0000259" key="11">
    <source>
        <dbReference type="Pfam" id="PF13192"/>
    </source>
</evidence>
<proteinExistence type="inferred from homology"/>
<keyword evidence="6" id="KW-0560">Oxidoreductase</keyword>
<dbReference type="InterPro" id="IPR008255">
    <property type="entry name" value="Pyr_nucl-diS_OxRdtase_2_AS"/>
</dbReference>
<keyword evidence="5" id="KW-0274">FAD</keyword>
<dbReference type="InterPro" id="IPR050097">
    <property type="entry name" value="Ferredoxin-NADP_redctase_2"/>
</dbReference>
<dbReference type="InterPro" id="IPR044142">
    <property type="entry name" value="AhpF_NTD_N"/>
</dbReference>
<evidence type="ECO:0000256" key="6">
    <source>
        <dbReference type="ARBA" id="ARBA00023002"/>
    </source>
</evidence>
<dbReference type="PRINTS" id="PR00469">
    <property type="entry name" value="PNDRDTASEII"/>
</dbReference>
<evidence type="ECO:0000313" key="13">
    <source>
        <dbReference type="Proteomes" id="UP001230807"/>
    </source>
</evidence>
<evidence type="ECO:0000256" key="1">
    <source>
        <dbReference type="ARBA" id="ARBA00001974"/>
    </source>
</evidence>
<dbReference type="Pfam" id="PF13192">
    <property type="entry name" value="Thioredoxin_3"/>
    <property type="match status" value="1"/>
</dbReference>
<feature type="domain" description="FAD/NAD(P)-binding" evidence="10">
    <location>
        <begin position="208"/>
        <end position="491"/>
    </location>
</feature>
<evidence type="ECO:0000259" key="10">
    <source>
        <dbReference type="Pfam" id="PF07992"/>
    </source>
</evidence>
<keyword evidence="4" id="KW-0285">Flavoprotein</keyword>
<dbReference type="InterPro" id="IPR023753">
    <property type="entry name" value="FAD/NAD-binding_dom"/>
</dbReference>
<keyword evidence="9" id="KW-0676">Redox-active center</keyword>
<comment type="caution">
    <text evidence="12">The sequence shown here is derived from an EMBL/GenBank/DDBJ whole genome shotgun (WGS) entry which is preliminary data.</text>
</comment>
<dbReference type="CDD" id="cd03026">
    <property type="entry name" value="AhpF_NTD_C"/>
    <property type="match status" value="1"/>
</dbReference>
<dbReference type="EMBL" id="JASWER010000005">
    <property type="protein sequence ID" value="MDL5376854.1"/>
    <property type="molecule type" value="Genomic_DNA"/>
</dbReference>
<evidence type="ECO:0000313" key="12">
    <source>
        <dbReference type="EMBL" id="MDL5376854.1"/>
    </source>
</evidence>
<dbReference type="PROSITE" id="PS00573">
    <property type="entry name" value="PYRIDINE_REDOX_2"/>
    <property type="match status" value="1"/>
</dbReference>
<reference evidence="12 13" key="1">
    <citation type="submission" date="2023-06" db="EMBL/GenBank/DDBJ databases">
        <title>Influencing factors and mechanism of Cr(VI) reduction by facultative anaerobic Exiguobacterium sp. PY14.</title>
        <authorList>
            <person name="Zou L."/>
        </authorList>
    </citation>
    <scope>NUCLEOTIDE SEQUENCE [LARGE SCALE GENOMIC DNA]</scope>
    <source>
        <strain evidence="12 13">PY14</strain>
    </source>
</reference>
<dbReference type="PROSITE" id="PS51354">
    <property type="entry name" value="GLUTAREDOXIN_2"/>
    <property type="match status" value="1"/>
</dbReference>
<name>A0ABT7MNR6_9BACL</name>
<feature type="domain" description="Thioredoxin-like fold" evidence="11">
    <location>
        <begin position="124"/>
        <end position="192"/>
    </location>
</feature>
<sequence length="507" mass="54423">MLEADIKQQLDQYLQLMEGDVVLRVSAGDDAVSKEMLDLVNELASMSSRISVEHVTLERTPSFSVSRPSEETGIVFAGIPLGHEFTSLVLALLQVSGRAPKVDADAIKQIQNIQGTYHFESYISLSCHNCPDVVQALNVMSVLNPNISHTMIDGGAFKAEVEAKEIMAVPTVFLNGEAFGNGRMSLEEILAKLGTGPDASAFDNKEPYDVLVIGGGPAGSSAAVYAARKGIRTGIVAERFGGQVMDTMGIENFIGTSYTEGPKLVASLEEHVKEYGIDVMNLQRAKRLEKKDLVEVELENGAVLKSKSVILSTGARWRNVNVPGEAEFKNKGVAYCPHCDGPLFEGKRVAVIGGGNSGIEAAIDLAGIVKHVTVLEFASELKADQVLQDRLHSLPNVTVVTNAQTTEITGTDKVNGISYLSRETNETHHVELEGVFVQIGLVPNTDWLDSVERNNFGEIVVDRHGATNVPGVFAAGDCTNSAYKQIIISMGSGATAALGAFDYMIRN</sequence>
<protein>
    <submittedName>
        <fullName evidence="12">Alkyl hydroperoxide reductase subunit F</fullName>
    </submittedName>
</protein>